<organism evidence="5 6">
    <name type="scientific">Neocallimastix californiae</name>
    <dbReference type="NCBI Taxonomy" id="1754190"/>
    <lineage>
        <taxon>Eukaryota</taxon>
        <taxon>Fungi</taxon>
        <taxon>Fungi incertae sedis</taxon>
        <taxon>Chytridiomycota</taxon>
        <taxon>Chytridiomycota incertae sedis</taxon>
        <taxon>Neocallimastigomycetes</taxon>
        <taxon>Neocallimastigales</taxon>
        <taxon>Neocallimastigaceae</taxon>
        <taxon>Neocallimastix</taxon>
    </lineage>
</organism>
<dbReference type="STRING" id="1754190.A0A1Y2CYT7"/>
<sequence>MKITYPSDIYVADRLFQMKNIEYSEDLPLKGLKGKVIVIFGGTSGVGECTASLAKKFGANVYVTSRRSGCDVSEYCDVENFLKKVHEETGRTDYVINTAGTLKIGKLTERKIDDIIEDININYLGSINVAKASIPYLKESKGSVQLYTSSSYTRGRAMYSIYSSTKAGIVNLVQALSEELSDQNVRINVINPERTATLMRNNAFGKEPKGSLLEPEKVAKASLKILLTNLTGQVIDVRRRCTEP</sequence>
<dbReference type="PROSITE" id="PS00061">
    <property type="entry name" value="ADH_SHORT"/>
    <property type="match status" value="1"/>
</dbReference>
<evidence type="ECO:0000256" key="3">
    <source>
        <dbReference type="ARBA" id="ARBA00023002"/>
    </source>
</evidence>
<protein>
    <submittedName>
        <fullName evidence="5">Bifunctional Ribulose 5-phosphate reductase/CDP-ribitol pyrophosphorylase domain protein</fullName>
    </submittedName>
</protein>
<keyword evidence="6" id="KW-1185">Reference proteome</keyword>
<dbReference type="InterPro" id="IPR036291">
    <property type="entry name" value="NAD(P)-bd_dom_sf"/>
</dbReference>
<evidence type="ECO:0000256" key="2">
    <source>
        <dbReference type="ARBA" id="ARBA00022857"/>
    </source>
</evidence>
<evidence type="ECO:0000313" key="5">
    <source>
        <dbReference type="EMBL" id="ORY52212.1"/>
    </source>
</evidence>
<dbReference type="GO" id="GO:0016491">
    <property type="term" value="F:oxidoreductase activity"/>
    <property type="evidence" value="ECO:0007669"/>
    <property type="project" value="UniProtKB-KW"/>
</dbReference>
<dbReference type="Gene3D" id="3.40.50.720">
    <property type="entry name" value="NAD(P)-binding Rossmann-like Domain"/>
    <property type="match status" value="1"/>
</dbReference>
<comment type="caution">
    <text evidence="5">The sequence shown here is derived from an EMBL/GenBank/DDBJ whole genome shotgun (WGS) entry which is preliminary data.</text>
</comment>
<dbReference type="OrthoDB" id="2136131at2759"/>
<dbReference type="EMBL" id="MCOG01000093">
    <property type="protein sequence ID" value="ORY52212.1"/>
    <property type="molecule type" value="Genomic_DNA"/>
</dbReference>
<dbReference type="PANTHER" id="PTHR43669:SF3">
    <property type="entry name" value="ALCOHOL DEHYDROGENASE, PUTATIVE (AFU_ORTHOLOGUE AFUA_3G03445)-RELATED"/>
    <property type="match status" value="1"/>
</dbReference>
<dbReference type="PRINTS" id="PR00080">
    <property type="entry name" value="SDRFAMILY"/>
</dbReference>
<evidence type="ECO:0000256" key="1">
    <source>
        <dbReference type="ARBA" id="ARBA00006484"/>
    </source>
</evidence>
<evidence type="ECO:0000313" key="6">
    <source>
        <dbReference type="Proteomes" id="UP000193920"/>
    </source>
</evidence>
<accession>A0A1Y2CYT7</accession>
<dbReference type="InterPro" id="IPR020904">
    <property type="entry name" value="Sc_DH/Rdtase_CS"/>
</dbReference>
<comment type="similarity">
    <text evidence="1 4">Belongs to the short-chain dehydrogenases/reductases (SDR) family.</text>
</comment>
<dbReference type="InterPro" id="IPR002347">
    <property type="entry name" value="SDR_fam"/>
</dbReference>
<keyword evidence="3" id="KW-0560">Oxidoreductase</keyword>
<dbReference type="Proteomes" id="UP000193920">
    <property type="component" value="Unassembled WGS sequence"/>
</dbReference>
<dbReference type="PANTHER" id="PTHR43669">
    <property type="entry name" value="5-KETO-D-GLUCONATE 5-REDUCTASE"/>
    <property type="match status" value="1"/>
</dbReference>
<evidence type="ECO:0000256" key="4">
    <source>
        <dbReference type="RuleBase" id="RU000363"/>
    </source>
</evidence>
<reference evidence="5 6" key="1">
    <citation type="submission" date="2016-08" db="EMBL/GenBank/DDBJ databases">
        <title>A Parts List for Fungal Cellulosomes Revealed by Comparative Genomics.</title>
        <authorList>
            <consortium name="DOE Joint Genome Institute"/>
            <person name="Haitjema C.H."/>
            <person name="Gilmore S.P."/>
            <person name="Henske J.K."/>
            <person name="Solomon K.V."/>
            <person name="De Groot R."/>
            <person name="Kuo A."/>
            <person name="Mondo S.J."/>
            <person name="Salamov A.A."/>
            <person name="Labutti K."/>
            <person name="Zhao Z."/>
            <person name="Chiniquy J."/>
            <person name="Barry K."/>
            <person name="Brewer H.M."/>
            <person name="Purvine S.O."/>
            <person name="Wright A.T."/>
            <person name="Boxma B."/>
            <person name="Van Alen T."/>
            <person name="Hackstein J.H."/>
            <person name="Baker S.E."/>
            <person name="Grigoriev I.V."/>
            <person name="O'Malley M.A."/>
        </authorList>
    </citation>
    <scope>NUCLEOTIDE SEQUENCE [LARGE SCALE GENOMIC DNA]</scope>
    <source>
        <strain evidence="5 6">G1</strain>
    </source>
</reference>
<dbReference type="AlphaFoldDB" id="A0A1Y2CYT7"/>
<dbReference type="SUPFAM" id="SSF51735">
    <property type="entry name" value="NAD(P)-binding Rossmann-fold domains"/>
    <property type="match status" value="1"/>
</dbReference>
<proteinExistence type="inferred from homology"/>
<name>A0A1Y2CYT7_9FUNG</name>
<dbReference type="Pfam" id="PF00106">
    <property type="entry name" value="adh_short"/>
    <property type="match status" value="1"/>
</dbReference>
<keyword evidence="2" id="KW-0521">NADP</keyword>
<dbReference type="CDD" id="cd05233">
    <property type="entry name" value="SDR_c"/>
    <property type="match status" value="1"/>
</dbReference>
<dbReference type="PRINTS" id="PR00081">
    <property type="entry name" value="GDHRDH"/>
</dbReference>
<gene>
    <name evidence="5" type="ORF">LY90DRAFT_287895</name>
</gene>